<name>A0ABS1H599_9BACL</name>
<evidence type="ECO:0000313" key="1">
    <source>
        <dbReference type="EMBL" id="MBK3494474.1"/>
    </source>
</evidence>
<reference evidence="1 2" key="1">
    <citation type="submission" date="2020-12" db="EMBL/GenBank/DDBJ databases">
        <title>YIM B01967 draft genome.</title>
        <authorList>
            <person name="Yan X."/>
        </authorList>
    </citation>
    <scope>NUCLEOTIDE SEQUENCE [LARGE SCALE GENOMIC DNA]</scope>
    <source>
        <strain evidence="1 2">YIM B01967</strain>
    </source>
</reference>
<evidence type="ECO:0008006" key="3">
    <source>
        <dbReference type="Google" id="ProtNLM"/>
    </source>
</evidence>
<dbReference type="SUPFAM" id="SSF51126">
    <property type="entry name" value="Pectin lyase-like"/>
    <property type="match status" value="1"/>
</dbReference>
<accession>A0ABS1H599</accession>
<keyword evidence="2" id="KW-1185">Reference proteome</keyword>
<sequence length="145" mass="15960">MTSDIPYQKEFIQIAGANTRISGNTIFGPEQQLPMSNWVVNRAIVTEVNVQNLIIENNVFHSLRTGVYINPNVTGIINENVIYNTKGGLLVDRALIVIDGNSWGTPENEFDIVSLAGTTTGPPYEDLTVLSENNNNAIISDQRNL</sequence>
<protein>
    <recommendedName>
        <fullName evidence="3">Right handed beta helix domain-containing protein</fullName>
    </recommendedName>
</protein>
<proteinExistence type="predicted"/>
<gene>
    <name evidence="1" type="ORF">JFL43_06285</name>
</gene>
<evidence type="ECO:0000313" key="2">
    <source>
        <dbReference type="Proteomes" id="UP000618943"/>
    </source>
</evidence>
<dbReference type="Proteomes" id="UP000618943">
    <property type="component" value="Unassembled WGS sequence"/>
</dbReference>
<dbReference type="EMBL" id="JAEOAH010000005">
    <property type="protein sequence ID" value="MBK3494474.1"/>
    <property type="molecule type" value="Genomic_DNA"/>
</dbReference>
<comment type="caution">
    <text evidence="1">The sequence shown here is derived from an EMBL/GenBank/DDBJ whole genome shotgun (WGS) entry which is preliminary data.</text>
</comment>
<organism evidence="1 2">
    <name type="scientific">Viridibacillus soli</name>
    <dbReference type="NCBI Taxonomy" id="2798301"/>
    <lineage>
        <taxon>Bacteria</taxon>
        <taxon>Bacillati</taxon>
        <taxon>Bacillota</taxon>
        <taxon>Bacilli</taxon>
        <taxon>Bacillales</taxon>
        <taxon>Caryophanaceae</taxon>
        <taxon>Viridibacillus</taxon>
    </lineage>
</organism>
<dbReference type="InterPro" id="IPR011050">
    <property type="entry name" value="Pectin_lyase_fold/virulence"/>
</dbReference>